<organism evidence="1 2">
    <name type="scientific">Paraburkholderia bengalensis</name>
    <dbReference type="NCBI Taxonomy" id="2747562"/>
    <lineage>
        <taxon>Bacteria</taxon>
        <taxon>Pseudomonadati</taxon>
        <taxon>Pseudomonadota</taxon>
        <taxon>Betaproteobacteria</taxon>
        <taxon>Burkholderiales</taxon>
        <taxon>Burkholderiaceae</taxon>
        <taxon>Paraburkholderia</taxon>
    </lineage>
</organism>
<dbReference type="SUPFAM" id="SSF55729">
    <property type="entry name" value="Acyl-CoA N-acyltransferases (Nat)"/>
    <property type="match status" value="1"/>
</dbReference>
<accession>A0ABU8IND3</accession>
<protein>
    <recommendedName>
        <fullName evidence="3">N-acetyltransferase domain-containing protein</fullName>
    </recommendedName>
</protein>
<dbReference type="Proteomes" id="UP001386437">
    <property type="component" value="Unassembled WGS sequence"/>
</dbReference>
<dbReference type="Gene3D" id="3.40.630.30">
    <property type="match status" value="1"/>
</dbReference>
<comment type="caution">
    <text evidence="1">The sequence shown here is derived from an EMBL/GenBank/DDBJ whole genome shotgun (WGS) entry which is preliminary data.</text>
</comment>
<keyword evidence="2" id="KW-1185">Reference proteome</keyword>
<name>A0ABU8IND3_9BURK</name>
<evidence type="ECO:0000313" key="2">
    <source>
        <dbReference type="Proteomes" id="UP001386437"/>
    </source>
</evidence>
<reference evidence="1 2" key="1">
    <citation type="journal article" date="2022" name="Arch. Microbiol.">
        <title>Paraburkholderia bengalensis sp. nov. isolated from roots of Oryza sativa, IR64.</title>
        <authorList>
            <person name="Nag P."/>
            <person name="Mondal N."/>
            <person name="Sarkar J."/>
            <person name="Das S."/>
        </authorList>
    </citation>
    <scope>NUCLEOTIDE SEQUENCE [LARGE SCALE GENOMIC DNA]</scope>
    <source>
        <strain evidence="1 2">IR64_4_BI</strain>
    </source>
</reference>
<gene>
    <name evidence="1" type="ORF">H3V53_06320</name>
</gene>
<dbReference type="RefSeq" id="WP_336597230.1">
    <property type="nucleotide sequence ID" value="NZ_JACFYJ010000006.1"/>
</dbReference>
<evidence type="ECO:0000313" key="1">
    <source>
        <dbReference type="EMBL" id="MEI5996828.1"/>
    </source>
</evidence>
<proteinExistence type="predicted"/>
<dbReference type="EMBL" id="JACFYJ010000006">
    <property type="protein sequence ID" value="MEI5996828.1"/>
    <property type="molecule type" value="Genomic_DNA"/>
</dbReference>
<evidence type="ECO:0008006" key="3">
    <source>
        <dbReference type="Google" id="ProtNLM"/>
    </source>
</evidence>
<dbReference type="InterPro" id="IPR016181">
    <property type="entry name" value="Acyl_CoA_acyltransferase"/>
</dbReference>
<sequence>MKKPVFAVERFHEVYAELLPLLHQHYDEISIHKQKGYDLKPQVALYRAMQDADQLVMMIGRLDGQIVAYFVVFVRPSIHYIDCLEGIGDIFFVEQTRRGAMFGNALFEATEQELRRRGVKCFMAGEKLAFPAAPLFERRKFEPIERKWALWL</sequence>